<feature type="region of interest" description="Disordered" evidence="1">
    <location>
        <begin position="58"/>
        <end position="89"/>
    </location>
</feature>
<organism evidence="2 3">
    <name type="scientific">Pomacea canaliculata</name>
    <name type="common">Golden apple snail</name>
    <dbReference type="NCBI Taxonomy" id="400727"/>
    <lineage>
        <taxon>Eukaryota</taxon>
        <taxon>Metazoa</taxon>
        <taxon>Spiralia</taxon>
        <taxon>Lophotrochozoa</taxon>
        <taxon>Mollusca</taxon>
        <taxon>Gastropoda</taxon>
        <taxon>Caenogastropoda</taxon>
        <taxon>Architaenioglossa</taxon>
        <taxon>Ampullarioidea</taxon>
        <taxon>Ampullariidae</taxon>
        <taxon>Pomacea</taxon>
    </lineage>
</organism>
<proteinExistence type="predicted"/>
<dbReference type="EMBL" id="PZQS01000004">
    <property type="protein sequence ID" value="PVD32540.1"/>
    <property type="molecule type" value="Genomic_DNA"/>
</dbReference>
<feature type="region of interest" description="Disordered" evidence="1">
    <location>
        <begin position="298"/>
        <end position="328"/>
    </location>
</feature>
<reference evidence="2 3" key="1">
    <citation type="submission" date="2018-04" db="EMBL/GenBank/DDBJ databases">
        <title>The genome of golden apple snail Pomacea canaliculata provides insight into stress tolerance and invasive adaptation.</title>
        <authorList>
            <person name="Liu C."/>
            <person name="Liu B."/>
            <person name="Ren Y."/>
            <person name="Zhang Y."/>
            <person name="Wang H."/>
            <person name="Li S."/>
            <person name="Jiang F."/>
            <person name="Yin L."/>
            <person name="Zhang G."/>
            <person name="Qian W."/>
            <person name="Fan W."/>
        </authorList>
    </citation>
    <scope>NUCLEOTIDE SEQUENCE [LARGE SCALE GENOMIC DNA]</scope>
    <source>
        <strain evidence="2">SZHN2017</strain>
        <tissue evidence="2">Muscle</tissue>
    </source>
</reference>
<evidence type="ECO:0000313" key="3">
    <source>
        <dbReference type="Proteomes" id="UP000245119"/>
    </source>
</evidence>
<gene>
    <name evidence="2" type="ORF">C0Q70_07980</name>
</gene>
<accession>A0A2T7PGN8</accession>
<dbReference type="AlphaFoldDB" id="A0A2T7PGN8"/>
<keyword evidence="3" id="KW-1185">Reference proteome</keyword>
<protein>
    <submittedName>
        <fullName evidence="2">Uncharacterized protein</fullName>
    </submittedName>
</protein>
<comment type="caution">
    <text evidence="2">The sequence shown here is derived from an EMBL/GenBank/DDBJ whole genome shotgun (WGS) entry which is preliminary data.</text>
</comment>
<evidence type="ECO:0000256" key="1">
    <source>
        <dbReference type="SAM" id="MobiDB-lite"/>
    </source>
</evidence>
<dbReference type="Proteomes" id="UP000245119">
    <property type="component" value="Linkage Group LG4"/>
</dbReference>
<evidence type="ECO:0000313" key="2">
    <source>
        <dbReference type="EMBL" id="PVD32540.1"/>
    </source>
</evidence>
<sequence length="381" mass="42766">MSSTLHTRRVAALSLTPALPVQSRGQRRVARSRLTPLHAAMSTLGAFPARRGPELARTFQDQRRKSHPRSRDPPILPPLGVSPLRHKQPSADVIPGIPSPSDGASHLHVSAAAAAAHNVQDSNTESTHAQQLLPAAHVHLLTPSHHQRDSRSNVSASDAVELARCSPLQRSNHVRSKLESRALKSVNDVIVDLATGSDRPTYRQFMTPTPQIVTRSRQGRARLPKMLPHDESFSIRRKIEQYRKWHEEQYADKLKKLKVEMEEQKAAELTLKGAPAQFREIDYAQILEENIRNILKSPSDRTTHTDLTVPAGDGAPQGNRSRESPDKSCATWRTWRDVNDSYAYSDVQKYIEENELLPAERVKWIRSWIQDVAKACLEVES</sequence>
<dbReference type="OrthoDB" id="10039581at2759"/>
<name>A0A2T7PGN8_POMCA</name>